<evidence type="ECO:0000256" key="19">
    <source>
        <dbReference type="SAM" id="Phobius"/>
    </source>
</evidence>
<feature type="transmembrane region" description="Helical" evidence="19">
    <location>
        <begin position="287"/>
        <end position="305"/>
    </location>
</feature>
<dbReference type="GO" id="GO:0006695">
    <property type="term" value="P:cholesterol biosynthetic process"/>
    <property type="evidence" value="ECO:0007669"/>
    <property type="project" value="UniProtKB-KW"/>
</dbReference>
<feature type="transmembrane region" description="Helical" evidence="19">
    <location>
        <begin position="225"/>
        <end position="246"/>
    </location>
</feature>
<evidence type="ECO:0000256" key="5">
    <source>
        <dbReference type="ARBA" id="ARBA00022553"/>
    </source>
</evidence>
<dbReference type="GO" id="GO:0003677">
    <property type="term" value="F:DNA binding"/>
    <property type="evidence" value="ECO:0007669"/>
    <property type="project" value="UniProtKB-KW"/>
</dbReference>
<dbReference type="GO" id="GO:0050613">
    <property type="term" value="F:Delta14-sterol reductase activity"/>
    <property type="evidence" value="ECO:0007669"/>
    <property type="project" value="TreeGrafter"/>
</dbReference>
<keyword evidence="9 19" id="KW-1133">Transmembrane helix</keyword>
<evidence type="ECO:0000256" key="2">
    <source>
        <dbReference type="ARBA" id="ARBA00004770"/>
    </source>
</evidence>
<keyword evidence="11" id="KW-0756">Sterol biosynthesis</keyword>
<evidence type="ECO:0000256" key="18">
    <source>
        <dbReference type="ARBA" id="ARBA00023242"/>
    </source>
</evidence>
<feature type="transmembrane region" description="Helical" evidence="19">
    <location>
        <begin position="464"/>
        <end position="491"/>
    </location>
</feature>
<feature type="transmembrane region" description="Helical" evidence="19">
    <location>
        <begin position="395"/>
        <end position="413"/>
    </location>
</feature>
<dbReference type="Pfam" id="PF01222">
    <property type="entry name" value="ERG4_ERG24"/>
    <property type="match status" value="1"/>
</dbReference>
<keyword evidence="7" id="KW-0153">Cholesterol metabolism</keyword>
<evidence type="ECO:0000256" key="15">
    <source>
        <dbReference type="ARBA" id="ARBA00023166"/>
    </source>
</evidence>
<dbReference type="PROSITE" id="PS01018">
    <property type="entry name" value="STEROL_REDUCT_2"/>
    <property type="match status" value="1"/>
</dbReference>
<keyword evidence="4" id="KW-0444">Lipid biosynthesis</keyword>
<comment type="subcellular location">
    <subcellularLocation>
        <location evidence="1">Nucleus inner membrane</location>
        <topology evidence="1">Multi-pass membrane protein</topology>
    </subcellularLocation>
</comment>
<evidence type="ECO:0000256" key="3">
    <source>
        <dbReference type="ARBA" id="ARBA00005402"/>
    </source>
</evidence>
<dbReference type="GO" id="GO:0005789">
    <property type="term" value="C:endoplasmic reticulum membrane"/>
    <property type="evidence" value="ECO:0007669"/>
    <property type="project" value="TreeGrafter"/>
</dbReference>
<evidence type="ECO:0000256" key="13">
    <source>
        <dbReference type="ARBA" id="ARBA00023125"/>
    </source>
</evidence>
<evidence type="ECO:0000256" key="11">
    <source>
        <dbReference type="ARBA" id="ARBA00023011"/>
    </source>
</evidence>
<sequence>MQTVYWKKIEKPKAMVRGRSRKKEDVDNKGDVKTVDTDKDTNSFGVVQRFTRASQNREIERVVHLKHFDSVTVTKRLGEFSDEDDLVQKSQAEIQEFTDTKKLSEFGGSYGALFFMITFPVYVVALNIFCNEEQCSFTKLPNLQKFKSVSSFFNATSLLLLLAYVTLLAILTALPFGGTKVPALPNKHGKFYYVNNGFFSFVILTLIICGLEWRNISISTFIIDHILHLAVSSVLFGFVISVYAYIRSFYVPVSALNAHVVGKSGIYGFFLGREVNPRLFSIIDLKMMFFKGCVLAAVFIDYAYLYNSIKNTVTEKESENYPFIKLISSHPTLFTYTLLHSVHILEALVFESRWITTFEIEQEAFGFMLAMGYTVYPFITALIPKYLVNHGVELASWKLVADAVAFFLGYALYRLSNNQKDAFRKNPYSPSLSHLGTIPTMQGKKLLVSGFWGFVRHPNYLGDIMMHLCYIPFVGLTPPIVYPLCMILMLVHRSVRDNARCKLKYGAAWDRYCNRVKYVLIPKIY</sequence>
<accession>A0AAV8W751</accession>
<evidence type="ECO:0000256" key="6">
    <source>
        <dbReference type="ARBA" id="ARBA00022692"/>
    </source>
</evidence>
<evidence type="ECO:0000256" key="12">
    <source>
        <dbReference type="ARBA" id="ARBA00023098"/>
    </source>
</evidence>
<organism evidence="20 21">
    <name type="scientific">Exocentrus adspersus</name>
    <dbReference type="NCBI Taxonomy" id="1586481"/>
    <lineage>
        <taxon>Eukaryota</taxon>
        <taxon>Metazoa</taxon>
        <taxon>Ecdysozoa</taxon>
        <taxon>Arthropoda</taxon>
        <taxon>Hexapoda</taxon>
        <taxon>Insecta</taxon>
        <taxon>Pterygota</taxon>
        <taxon>Neoptera</taxon>
        <taxon>Endopterygota</taxon>
        <taxon>Coleoptera</taxon>
        <taxon>Polyphaga</taxon>
        <taxon>Cucujiformia</taxon>
        <taxon>Chrysomeloidea</taxon>
        <taxon>Cerambycidae</taxon>
        <taxon>Lamiinae</taxon>
        <taxon>Acanthocinini</taxon>
        <taxon>Exocentrus</taxon>
    </lineage>
</organism>
<keyword evidence="13" id="KW-0238">DNA-binding</keyword>
<dbReference type="Proteomes" id="UP001159042">
    <property type="component" value="Unassembled WGS sequence"/>
</dbReference>
<reference evidence="20 21" key="1">
    <citation type="journal article" date="2023" name="Insect Mol. Biol.">
        <title>Genome sequencing provides insights into the evolution of gene families encoding plant cell wall-degrading enzymes in longhorned beetles.</title>
        <authorList>
            <person name="Shin N.R."/>
            <person name="Okamura Y."/>
            <person name="Kirsch R."/>
            <person name="Pauchet Y."/>
        </authorList>
    </citation>
    <scope>NUCLEOTIDE SEQUENCE [LARGE SCALE GENOMIC DNA]</scope>
    <source>
        <strain evidence="20">EAD_L_NR</strain>
    </source>
</reference>
<dbReference type="PANTHER" id="PTHR21257">
    <property type="entry name" value="DELTA(14)-STEROL REDUCTASE"/>
    <property type="match status" value="1"/>
</dbReference>
<dbReference type="EMBL" id="JANEYG010000009">
    <property type="protein sequence ID" value="KAJ8921701.1"/>
    <property type="molecule type" value="Genomic_DNA"/>
</dbReference>
<evidence type="ECO:0000256" key="4">
    <source>
        <dbReference type="ARBA" id="ARBA00022516"/>
    </source>
</evidence>
<keyword evidence="14 19" id="KW-0472">Membrane</keyword>
<comment type="similarity">
    <text evidence="3">Belongs to the ERG4/ERG24 family.</text>
</comment>
<evidence type="ECO:0000256" key="16">
    <source>
        <dbReference type="ARBA" id="ARBA00023170"/>
    </source>
</evidence>
<protein>
    <recommendedName>
        <fullName evidence="22">Delta(14)-sterol reductase</fullName>
    </recommendedName>
</protein>
<name>A0AAV8W751_9CUCU</name>
<evidence type="ECO:0000256" key="14">
    <source>
        <dbReference type="ARBA" id="ARBA00023136"/>
    </source>
</evidence>
<evidence type="ECO:0000256" key="17">
    <source>
        <dbReference type="ARBA" id="ARBA00023221"/>
    </source>
</evidence>
<feature type="transmembrane region" description="Helical" evidence="19">
    <location>
        <begin position="151"/>
        <end position="171"/>
    </location>
</feature>
<evidence type="ECO:0000256" key="9">
    <source>
        <dbReference type="ARBA" id="ARBA00022989"/>
    </source>
</evidence>
<proteinExistence type="inferred from homology"/>
<keyword evidence="12" id="KW-0443">Lipid metabolism</keyword>
<keyword evidence="15" id="KW-1207">Sterol metabolism</keyword>
<keyword evidence="17" id="KW-0753">Steroid metabolism</keyword>
<dbReference type="AlphaFoldDB" id="A0AAV8W751"/>
<keyword evidence="21" id="KW-1185">Reference proteome</keyword>
<dbReference type="InterPro" id="IPR001171">
    <property type="entry name" value="ERG24_DHCR-like"/>
</dbReference>
<dbReference type="FunFam" id="1.20.120.1630:FF:000013">
    <property type="entry name" value="Lamin-B receptor-like Protein"/>
    <property type="match status" value="1"/>
</dbReference>
<keyword evidence="6 19" id="KW-0812">Transmembrane</keyword>
<keyword evidence="10" id="KW-0560">Oxidoreductase</keyword>
<evidence type="ECO:0000256" key="8">
    <source>
        <dbReference type="ARBA" id="ARBA00022955"/>
    </source>
</evidence>
<feature type="transmembrane region" description="Helical" evidence="19">
    <location>
        <begin position="110"/>
        <end position="130"/>
    </location>
</feature>
<evidence type="ECO:0000313" key="20">
    <source>
        <dbReference type="EMBL" id="KAJ8921701.1"/>
    </source>
</evidence>
<keyword evidence="5" id="KW-0597">Phosphoprotein</keyword>
<dbReference type="InterPro" id="IPR018083">
    <property type="entry name" value="Sterol_reductase_CS"/>
</dbReference>
<dbReference type="PANTHER" id="PTHR21257:SF55">
    <property type="entry name" value="DELTA(14)-STEROL REDUCTASE LBR"/>
    <property type="match status" value="1"/>
</dbReference>
<gene>
    <name evidence="20" type="ORF">NQ315_010611</name>
</gene>
<evidence type="ECO:0000313" key="21">
    <source>
        <dbReference type="Proteomes" id="UP001159042"/>
    </source>
</evidence>
<keyword evidence="16" id="KW-0675">Receptor</keyword>
<evidence type="ECO:0000256" key="10">
    <source>
        <dbReference type="ARBA" id="ARBA00023002"/>
    </source>
</evidence>
<feature type="transmembrane region" description="Helical" evidence="19">
    <location>
        <begin position="365"/>
        <end position="383"/>
    </location>
</feature>
<evidence type="ECO:0008006" key="22">
    <source>
        <dbReference type="Google" id="ProtNLM"/>
    </source>
</evidence>
<feature type="transmembrane region" description="Helical" evidence="19">
    <location>
        <begin position="191"/>
        <end position="213"/>
    </location>
</feature>
<keyword evidence="18" id="KW-0539">Nucleus</keyword>
<keyword evidence="7" id="KW-0152">Cholesterol biosynthesis</keyword>
<dbReference type="Gene3D" id="1.20.120.1630">
    <property type="match status" value="1"/>
</dbReference>
<comment type="caution">
    <text evidence="20">The sequence shown here is derived from an EMBL/GenBank/DDBJ whole genome shotgun (WGS) entry which is preliminary data.</text>
</comment>
<comment type="pathway">
    <text evidence="2">Steroid biosynthesis; cholesterol biosynthesis.</text>
</comment>
<evidence type="ECO:0000256" key="1">
    <source>
        <dbReference type="ARBA" id="ARBA00004473"/>
    </source>
</evidence>
<keyword evidence="8" id="KW-0752">Steroid biosynthesis</keyword>
<dbReference type="GO" id="GO:0005637">
    <property type="term" value="C:nuclear inner membrane"/>
    <property type="evidence" value="ECO:0007669"/>
    <property type="project" value="UniProtKB-SubCell"/>
</dbReference>
<evidence type="ECO:0000256" key="7">
    <source>
        <dbReference type="ARBA" id="ARBA00022778"/>
    </source>
</evidence>